<dbReference type="Proteomes" id="UP000441102">
    <property type="component" value="Unassembled WGS sequence"/>
</dbReference>
<sequence length="93" mass="10378">MMLDNLPRNPAFGTAFAPENRQPFDMIKLMLCSSLHQFAPLCTSLNNGINEMISTTCTSLHQFSLCIHKGKRGMGEKAYYMHKPKLVQSGATD</sequence>
<comment type="caution">
    <text evidence="1">The sequence shown here is derived from an EMBL/GenBank/DDBJ whole genome shotgun (WGS) entry which is preliminary data.</text>
</comment>
<accession>A0A6I0DQ54</accession>
<gene>
    <name evidence="1" type="ORF">F9L06_08200</name>
</gene>
<name>A0A6I0DQ54_BRUAN</name>
<protein>
    <submittedName>
        <fullName evidence="1">Uncharacterized protein</fullName>
    </submittedName>
</protein>
<evidence type="ECO:0000313" key="1">
    <source>
        <dbReference type="EMBL" id="KAB2801649.1"/>
    </source>
</evidence>
<dbReference type="RefSeq" id="WP_151575195.1">
    <property type="nucleotide sequence ID" value="NZ_WBWT01000003.1"/>
</dbReference>
<organism evidence="1 2">
    <name type="scientific">Brucella anthropi</name>
    <name type="common">Ochrobactrum anthropi</name>
    <dbReference type="NCBI Taxonomy" id="529"/>
    <lineage>
        <taxon>Bacteria</taxon>
        <taxon>Pseudomonadati</taxon>
        <taxon>Pseudomonadota</taxon>
        <taxon>Alphaproteobacteria</taxon>
        <taxon>Hyphomicrobiales</taxon>
        <taxon>Brucellaceae</taxon>
        <taxon>Brucella/Ochrobactrum group</taxon>
        <taxon>Brucella</taxon>
    </lineage>
</organism>
<proteinExistence type="predicted"/>
<dbReference type="EMBL" id="WBWX01000002">
    <property type="protein sequence ID" value="KAB2801649.1"/>
    <property type="molecule type" value="Genomic_DNA"/>
</dbReference>
<dbReference type="AlphaFoldDB" id="A0A6I0DQ54"/>
<evidence type="ECO:0000313" key="2">
    <source>
        <dbReference type="Proteomes" id="UP000441102"/>
    </source>
</evidence>
<reference evidence="1 2" key="1">
    <citation type="submission" date="2019-09" db="EMBL/GenBank/DDBJ databases">
        <title>Taxonomic organization of the family Brucellaceae based on a phylogenomic approach.</title>
        <authorList>
            <person name="Leclercq S."/>
            <person name="Cloeckaert A."/>
            <person name="Zygmunt M.S."/>
        </authorList>
    </citation>
    <scope>NUCLEOTIDE SEQUENCE [LARGE SCALE GENOMIC DNA]</scope>
    <source>
        <strain evidence="1 2">CCUG 34461</strain>
    </source>
</reference>